<evidence type="ECO:0000256" key="1">
    <source>
        <dbReference type="ARBA" id="ARBA00023172"/>
    </source>
</evidence>
<proteinExistence type="predicted"/>
<sequence>MLKPIVVKQMTSEHRSTFPEDAERTAPWLGAPYSAMKWPITSDKPNPGETAIEIDFDIPAAGGRLTQYPALIRAAKEFAFWRRQLGAKKQMHDAQTHVGYIRTMLNFLCALTHRGFKSLDGLPSSVYEAMLRDWTMGTESLLQSSSKVESFLDKFESRRSLPHFLKTRMNGNWFLARENVMTACGLPPLSIGRVTKVVMDQAAARLGCANIGEGAGSTLTELTTEYLGTLKTQFRWMYKHRTRMRCENFAFDPDIIKVSTKTDTKPTPVIPPELAFKMLAGCAREYEDTFQPLQAIPMNMRDLSWEAAAYRFVATVRAMTLAVTARRGEELNLMRRDCLRGSDEDGWYANIFIVKNVKDWVWIPIPPYVAQAIQSVIDLSPNMTDDQPLFAFYRPRLRSVRHPKEWGAVLNTLAKDHDAISYLAANDNHEDWNWTERQFRRFTAVMYFNGYGGSAAVISHILRHFNLAQTWGYMKYDPSLDRMWRDVRAKFLEQIAEEALAGTLEGPMGRKLVRDAKKLVQHATKNLEQTLKDQMRDLEVIEPKNMVHAIQEVMRRKALVIIPKGWVLCSCPASASAARRAACRKQAGVGTVREIGPDFGRAGPQVCAGCIFAIENEATRKFATQEMEKFKLSCVSPCMKGTVLGNIQQTQLVTFMKIQEAA</sequence>
<dbReference type="GO" id="GO:0006310">
    <property type="term" value="P:DNA recombination"/>
    <property type="evidence" value="ECO:0007669"/>
    <property type="project" value="UniProtKB-KW"/>
</dbReference>
<protein>
    <recommendedName>
        <fullName evidence="4">Integrase</fullName>
    </recommendedName>
</protein>
<dbReference type="SUPFAM" id="SSF56349">
    <property type="entry name" value="DNA breaking-rejoining enzymes"/>
    <property type="match status" value="1"/>
</dbReference>
<dbReference type="GO" id="GO:0015074">
    <property type="term" value="P:DNA integration"/>
    <property type="evidence" value="ECO:0007669"/>
    <property type="project" value="InterPro"/>
</dbReference>
<dbReference type="Gene3D" id="1.10.443.10">
    <property type="entry name" value="Intergrase catalytic core"/>
    <property type="match status" value="1"/>
</dbReference>
<gene>
    <name evidence="2" type="ORF">EFQ99_16375</name>
</gene>
<evidence type="ECO:0000313" key="3">
    <source>
        <dbReference type="Proteomes" id="UP000278823"/>
    </source>
</evidence>
<reference evidence="3" key="1">
    <citation type="submission" date="2018-11" db="EMBL/GenBank/DDBJ databases">
        <title>Rhizobium chutanense sp. nov., isolated from root nodules of Phaseolus vulgaris in China.</title>
        <authorList>
            <person name="Huo Y."/>
        </authorList>
    </citation>
    <scope>NUCLEOTIDE SEQUENCE [LARGE SCALE GENOMIC DNA]</scope>
    <source>
        <strain evidence="3">CCBAU 65647</strain>
    </source>
</reference>
<dbReference type="OrthoDB" id="8340965at2"/>
<dbReference type="InterPro" id="IPR013762">
    <property type="entry name" value="Integrase-like_cat_sf"/>
</dbReference>
<evidence type="ECO:0000313" key="2">
    <source>
        <dbReference type="EMBL" id="RUM24362.1"/>
    </source>
</evidence>
<dbReference type="AlphaFoldDB" id="A0A3S0SQG3"/>
<evidence type="ECO:0008006" key="4">
    <source>
        <dbReference type="Google" id="ProtNLM"/>
    </source>
</evidence>
<dbReference type="InterPro" id="IPR011010">
    <property type="entry name" value="DNA_brk_join_enz"/>
</dbReference>
<dbReference type="EMBL" id="RJTH01000005">
    <property type="protein sequence ID" value="RUM24362.1"/>
    <property type="molecule type" value="Genomic_DNA"/>
</dbReference>
<dbReference type="GO" id="GO:0003677">
    <property type="term" value="F:DNA binding"/>
    <property type="evidence" value="ECO:0007669"/>
    <property type="project" value="InterPro"/>
</dbReference>
<name>A0A3S0SQG3_9HYPH</name>
<keyword evidence="1" id="KW-0233">DNA recombination</keyword>
<keyword evidence="3" id="KW-1185">Reference proteome</keyword>
<accession>A0A3S0SQG3</accession>
<dbReference type="RefSeq" id="WP_126922046.1">
    <property type="nucleotide sequence ID" value="NZ_ML133690.1"/>
</dbReference>
<organism evidence="2 3">
    <name type="scientific">Rhizobium vallis</name>
    <dbReference type="NCBI Taxonomy" id="634290"/>
    <lineage>
        <taxon>Bacteria</taxon>
        <taxon>Pseudomonadati</taxon>
        <taxon>Pseudomonadota</taxon>
        <taxon>Alphaproteobacteria</taxon>
        <taxon>Hyphomicrobiales</taxon>
        <taxon>Rhizobiaceae</taxon>
        <taxon>Rhizobium/Agrobacterium group</taxon>
        <taxon>Rhizobium</taxon>
    </lineage>
</organism>
<comment type="caution">
    <text evidence="2">The sequence shown here is derived from an EMBL/GenBank/DDBJ whole genome shotgun (WGS) entry which is preliminary data.</text>
</comment>
<dbReference type="Proteomes" id="UP000278823">
    <property type="component" value="Unassembled WGS sequence"/>
</dbReference>